<reference evidence="1 2" key="1">
    <citation type="submission" date="2014-02" db="EMBL/GenBank/DDBJ databases">
        <authorList>
            <person name="Sears C."/>
            <person name="Carroll K."/>
            <person name="Sack B.R."/>
            <person name="Qadri F."/>
            <person name="Myers L.L."/>
            <person name="Chung G.-T."/>
            <person name="Escheverria P."/>
            <person name="Fraser C.M."/>
            <person name="Sadzewicz L."/>
            <person name="Shefchek K.A."/>
            <person name="Tallon L."/>
            <person name="Das S.P."/>
            <person name="Daugherty S."/>
            <person name="Mongodin E.F."/>
        </authorList>
    </citation>
    <scope>NUCLEOTIDE SEQUENCE [LARGE SCALE GENOMIC DNA]</scope>
    <source>
        <strain evidence="1 2">3783N1-6</strain>
    </source>
</reference>
<gene>
    <name evidence="1" type="ORF">M119_1678</name>
</gene>
<evidence type="ECO:0000313" key="2">
    <source>
        <dbReference type="Proteomes" id="UP000021175"/>
    </source>
</evidence>
<sequence length="56" mass="6331">MELKLLDDQIVMFVSDISITSPLGIDNLSDKILKSHAVSLSFFFSEVKKSQLLFIE</sequence>
<comment type="caution">
    <text evidence="1">The sequence shown here is derived from an EMBL/GenBank/DDBJ whole genome shotgun (WGS) entry which is preliminary data.</text>
</comment>
<dbReference type="AlphaFoldDB" id="A0AB73AJS5"/>
<organism evidence="1 2">
    <name type="scientific">Bacteroides fragilis str. 3783N1-6</name>
    <dbReference type="NCBI Taxonomy" id="1339310"/>
    <lineage>
        <taxon>Bacteria</taxon>
        <taxon>Pseudomonadati</taxon>
        <taxon>Bacteroidota</taxon>
        <taxon>Bacteroidia</taxon>
        <taxon>Bacteroidales</taxon>
        <taxon>Bacteroidaceae</taxon>
        <taxon>Bacteroides</taxon>
    </lineage>
</organism>
<dbReference type="Proteomes" id="UP000021175">
    <property type="component" value="Unassembled WGS sequence"/>
</dbReference>
<evidence type="ECO:0000313" key="1">
    <source>
        <dbReference type="EMBL" id="EYB09365.1"/>
    </source>
</evidence>
<accession>A0AB73AJS5</accession>
<name>A0AB73AJS5_BACFG</name>
<protein>
    <submittedName>
        <fullName evidence="1">Uncharacterized protein</fullName>
    </submittedName>
</protein>
<proteinExistence type="predicted"/>
<dbReference type="EMBL" id="JGEU01000034">
    <property type="protein sequence ID" value="EYB09365.1"/>
    <property type="molecule type" value="Genomic_DNA"/>
</dbReference>